<protein>
    <submittedName>
        <fullName evidence="1">Uncharacterized protein</fullName>
    </submittedName>
</protein>
<dbReference type="Proteomes" id="UP001208689">
    <property type="component" value="Chromosome"/>
</dbReference>
<evidence type="ECO:0000313" key="1">
    <source>
        <dbReference type="EMBL" id="UYP46770.1"/>
    </source>
</evidence>
<name>A0ABY6HTC5_9ARCH</name>
<reference evidence="1" key="1">
    <citation type="submission" date="2022-09" db="EMBL/GenBank/DDBJ databases">
        <title>Actin cytoskeleton and complex cell architecture in an #Asgard archaeon.</title>
        <authorList>
            <person name="Ponce Toledo R.I."/>
            <person name="Schleper C."/>
            <person name="Rodrigues Oliveira T."/>
            <person name="Wollweber F."/>
            <person name="Xu J."/>
            <person name="Rittmann S."/>
            <person name="Klingl A."/>
            <person name="Pilhofer M."/>
        </authorList>
    </citation>
    <scope>NUCLEOTIDE SEQUENCE</scope>
    <source>
        <strain evidence="1">B-35</strain>
    </source>
</reference>
<proteinExistence type="predicted"/>
<keyword evidence="2" id="KW-1185">Reference proteome</keyword>
<evidence type="ECO:0000313" key="2">
    <source>
        <dbReference type="Proteomes" id="UP001208689"/>
    </source>
</evidence>
<organism evidence="1 2">
    <name type="scientific">Candidatus Lokiarchaeum ossiferum</name>
    <dbReference type="NCBI Taxonomy" id="2951803"/>
    <lineage>
        <taxon>Archaea</taxon>
        <taxon>Promethearchaeati</taxon>
        <taxon>Promethearchaeota</taxon>
        <taxon>Promethearchaeia</taxon>
        <taxon>Promethearchaeales</taxon>
        <taxon>Promethearchaeaceae</taxon>
        <taxon>Candidatus Lokiarchaeum</taxon>
    </lineage>
</organism>
<sequence length="39" mass="4414">MPSIGEFVVKILDRLDQIEKKVDKVLASTEIKVDLTARD</sequence>
<accession>A0ABY6HTC5</accession>
<gene>
    <name evidence="1" type="ORF">NEF87_003055</name>
</gene>
<dbReference type="EMBL" id="CP104013">
    <property type="protein sequence ID" value="UYP46770.1"/>
    <property type="molecule type" value="Genomic_DNA"/>
</dbReference>